<proteinExistence type="predicted"/>
<keyword evidence="2" id="KW-1185">Reference proteome</keyword>
<reference evidence="1 2" key="1">
    <citation type="submission" date="2016-07" db="EMBL/GenBank/DDBJ databases">
        <title>Multiple horizontal gene transfer events from other fungi enriched the ability of initially mycotrophic Trichoderma (Ascomycota) to feed on dead plant biomass.</title>
        <authorList>
            <consortium name="DOE Joint Genome Institute"/>
            <person name="Aerts A."/>
            <person name="Atanasova L."/>
            <person name="Chenthamara K."/>
            <person name="Zhang J."/>
            <person name="Grujic M."/>
            <person name="Henrissat B."/>
            <person name="Kuo A."/>
            <person name="Salamov A."/>
            <person name="Lipzen A."/>
            <person name="Labutti K."/>
            <person name="Barry K."/>
            <person name="Miao Y."/>
            <person name="Rahimi M.J."/>
            <person name="Shen Q."/>
            <person name="Grigoriev I.V."/>
            <person name="Kubicek C.P."/>
            <person name="Druzhinina I.S."/>
        </authorList>
    </citation>
    <scope>NUCLEOTIDE SEQUENCE [LARGE SCALE GENOMIC DNA]</scope>
    <source>
        <strain evidence="1 2">ATCC 18648</strain>
    </source>
</reference>
<dbReference type="Proteomes" id="UP000240760">
    <property type="component" value="Unassembled WGS sequence"/>
</dbReference>
<evidence type="ECO:0000313" key="2">
    <source>
        <dbReference type="Proteomes" id="UP000240760"/>
    </source>
</evidence>
<accession>A0A2T4CAS9</accession>
<gene>
    <name evidence="1" type="ORF">M440DRAFT_267177</name>
</gene>
<sequence>MPPQAHLSSSKSRRLARRHLRPVSPNLGAGWRRLDITTAFFVFSQLPMAHTRTMHEFVRRASDEWVKRSLSSADVPFKRNGWFGVEQRASKTPLSVSNNLRLALSCPSSFLRRGKFAWRDVVKGVFLSPCRKGKLPTSYLISTSLSFTSSRYLVYPPSKGFNLSRLDMPWS</sequence>
<organism evidence="1 2">
    <name type="scientific">Trichoderma longibrachiatum ATCC 18648</name>
    <dbReference type="NCBI Taxonomy" id="983965"/>
    <lineage>
        <taxon>Eukaryota</taxon>
        <taxon>Fungi</taxon>
        <taxon>Dikarya</taxon>
        <taxon>Ascomycota</taxon>
        <taxon>Pezizomycotina</taxon>
        <taxon>Sordariomycetes</taxon>
        <taxon>Hypocreomycetidae</taxon>
        <taxon>Hypocreales</taxon>
        <taxon>Hypocreaceae</taxon>
        <taxon>Trichoderma</taxon>
    </lineage>
</organism>
<protein>
    <submittedName>
        <fullName evidence="1">Uncharacterized protein</fullName>
    </submittedName>
</protein>
<dbReference type="AlphaFoldDB" id="A0A2T4CAS9"/>
<name>A0A2T4CAS9_TRILO</name>
<dbReference type="EMBL" id="KZ679129">
    <property type="protein sequence ID" value="PTB78650.1"/>
    <property type="molecule type" value="Genomic_DNA"/>
</dbReference>
<evidence type="ECO:0000313" key="1">
    <source>
        <dbReference type="EMBL" id="PTB78650.1"/>
    </source>
</evidence>